<sequence length="141" mass="16030">MVHCTEFSTSTRRIDTAVSQYIPRSNDQIFLCLRDHIKMVLGIFPCGLPLPKPPSEKLILNLIQPTTEELVSNEYYSEIPSSDTIYYGGRNGIPGIYKDPCTSELFNYGIQKVYFQMNIKTITTWDNRILGVITKALDSCI</sequence>
<keyword evidence="2" id="KW-1185">Reference proteome</keyword>
<organism evidence="1 2">
    <name type="scientific">Austropuccinia psidii MF-1</name>
    <dbReference type="NCBI Taxonomy" id="1389203"/>
    <lineage>
        <taxon>Eukaryota</taxon>
        <taxon>Fungi</taxon>
        <taxon>Dikarya</taxon>
        <taxon>Basidiomycota</taxon>
        <taxon>Pucciniomycotina</taxon>
        <taxon>Pucciniomycetes</taxon>
        <taxon>Pucciniales</taxon>
        <taxon>Sphaerophragmiaceae</taxon>
        <taxon>Austropuccinia</taxon>
    </lineage>
</organism>
<dbReference type="AlphaFoldDB" id="A0A9Q3EMU2"/>
<comment type="caution">
    <text evidence="1">The sequence shown here is derived from an EMBL/GenBank/DDBJ whole genome shotgun (WGS) entry which is preliminary data.</text>
</comment>
<dbReference type="OrthoDB" id="2516880at2759"/>
<evidence type="ECO:0000313" key="1">
    <source>
        <dbReference type="EMBL" id="MBW0520337.1"/>
    </source>
</evidence>
<protein>
    <submittedName>
        <fullName evidence="1">Uncharacterized protein</fullName>
    </submittedName>
</protein>
<name>A0A9Q3EMU2_9BASI</name>
<reference evidence="1" key="1">
    <citation type="submission" date="2021-03" db="EMBL/GenBank/DDBJ databases">
        <title>Draft genome sequence of rust myrtle Austropuccinia psidii MF-1, a brazilian biotype.</title>
        <authorList>
            <person name="Quecine M.C."/>
            <person name="Pachon D.M.R."/>
            <person name="Bonatelli M.L."/>
            <person name="Correr F.H."/>
            <person name="Franceschini L.M."/>
            <person name="Leite T.F."/>
            <person name="Margarido G.R.A."/>
            <person name="Almeida C.A."/>
            <person name="Ferrarezi J.A."/>
            <person name="Labate C.A."/>
        </authorList>
    </citation>
    <scope>NUCLEOTIDE SEQUENCE</scope>
    <source>
        <strain evidence="1">MF-1</strain>
    </source>
</reference>
<proteinExistence type="predicted"/>
<dbReference type="EMBL" id="AVOT02028007">
    <property type="protein sequence ID" value="MBW0520337.1"/>
    <property type="molecule type" value="Genomic_DNA"/>
</dbReference>
<gene>
    <name evidence="1" type="ORF">O181_060052</name>
</gene>
<dbReference type="Proteomes" id="UP000765509">
    <property type="component" value="Unassembled WGS sequence"/>
</dbReference>
<accession>A0A9Q3EMU2</accession>
<evidence type="ECO:0000313" key="2">
    <source>
        <dbReference type="Proteomes" id="UP000765509"/>
    </source>
</evidence>